<proteinExistence type="predicted"/>
<organism evidence="2 3">
    <name type="scientific">Trypanosoma congolense (strain IL3000)</name>
    <dbReference type="NCBI Taxonomy" id="1068625"/>
    <lineage>
        <taxon>Eukaryota</taxon>
        <taxon>Discoba</taxon>
        <taxon>Euglenozoa</taxon>
        <taxon>Kinetoplastea</taxon>
        <taxon>Metakinetoplastina</taxon>
        <taxon>Trypanosomatida</taxon>
        <taxon>Trypanosomatidae</taxon>
        <taxon>Trypanosoma</taxon>
        <taxon>Nannomonas</taxon>
    </lineage>
</organism>
<feature type="compositionally biased region" description="Polar residues" evidence="1">
    <location>
        <begin position="68"/>
        <end position="79"/>
    </location>
</feature>
<protein>
    <submittedName>
        <fullName evidence="2">Uncharacterized protein</fullName>
    </submittedName>
</protein>
<feature type="region of interest" description="Disordered" evidence="1">
    <location>
        <begin position="63"/>
        <end position="83"/>
    </location>
</feature>
<reference evidence="2 3" key="2">
    <citation type="journal article" date="2012" name="Proc. Natl. Acad. Sci. U.S.A.">
        <title>Antigenic diversity is generated by distinct evolutionary mechanisms in African trypanosome species.</title>
        <authorList>
            <person name="Jackson A.P."/>
            <person name="Berry A."/>
            <person name="Aslett M."/>
            <person name="Allison H.C."/>
            <person name="Burton P."/>
            <person name="Vavrova-Anderson J."/>
            <person name="Brown R."/>
            <person name="Browne H."/>
            <person name="Corton N."/>
            <person name="Hauser H."/>
            <person name="Gamble J."/>
            <person name="Gilderthorp R."/>
            <person name="Marcello L."/>
            <person name="McQuillan J."/>
            <person name="Otto T.D."/>
            <person name="Quail M.A."/>
            <person name="Sanders M.J."/>
            <person name="van Tonder A."/>
            <person name="Ginger M.L."/>
            <person name="Field M.C."/>
            <person name="Barry J.D."/>
            <person name="Hertz-Fowler C."/>
            <person name="Berriman M."/>
        </authorList>
    </citation>
    <scope>NUCLEOTIDE SEQUENCE [LARGE SCALE GENOMIC DNA]</scope>
    <source>
        <strain evidence="2 3">IL3000</strain>
    </source>
</reference>
<dbReference type="EMBL" id="CAEQ01001737">
    <property type="protein sequence ID" value="CCD15010.1"/>
    <property type="molecule type" value="Genomic_DNA"/>
</dbReference>
<keyword evidence="3" id="KW-1185">Reference proteome</keyword>
<evidence type="ECO:0000256" key="1">
    <source>
        <dbReference type="SAM" id="MobiDB-lite"/>
    </source>
</evidence>
<comment type="caution">
    <text evidence="2">The sequence shown here is derived from an EMBL/GenBank/DDBJ whole genome shotgun (WGS) entry which is preliminary data.</text>
</comment>
<name>F9WCL6_TRYCI</name>
<gene>
    <name evidence="2" type="ORF">TCIL3000_0_55760</name>
</gene>
<reference evidence="3" key="1">
    <citation type="submission" date="2011-07" db="EMBL/GenBank/DDBJ databases">
        <title>Divergent evolution of antigenic variation in African trypanosomes.</title>
        <authorList>
            <person name="Jackson A.P."/>
            <person name="Berry A."/>
            <person name="Allison H.C."/>
            <person name="Burton P."/>
            <person name="Anderson J."/>
            <person name="Aslett M."/>
            <person name="Brown R."/>
            <person name="Corton N."/>
            <person name="Harris D."/>
            <person name="Hauser H."/>
            <person name="Gamble J."/>
            <person name="Gilderthorp R."/>
            <person name="McQuillan J."/>
            <person name="Quail M.A."/>
            <person name="Sanders M."/>
            <person name="Van Tonder A."/>
            <person name="Ginger M.L."/>
            <person name="Donelson J.E."/>
            <person name="Field M.C."/>
            <person name="Barry J.D."/>
            <person name="Berriman M."/>
            <person name="Hertz-Fowler C."/>
        </authorList>
    </citation>
    <scope>NUCLEOTIDE SEQUENCE [LARGE SCALE GENOMIC DNA]</scope>
    <source>
        <strain evidence="3">IL3000</strain>
    </source>
</reference>
<accession>F9WCL6</accession>
<dbReference type="AlphaFoldDB" id="F9WCL6"/>
<evidence type="ECO:0000313" key="3">
    <source>
        <dbReference type="Proteomes" id="UP000000702"/>
    </source>
</evidence>
<evidence type="ECO:0000313" key="2">
    <source>
        <dbReference type="EMBL" id="CCD15010.1"/>
    </source>
</evidence>
<sequence>MHPLISWNRFAFHSLSHVERIQLRTMLKIKTPSFGTWERRFGVWHLLLTLRLPVSPNQITGAKPRSPCISTLTPNSEEVTSPKKKKYHATALRLLPHPSPVGKKTLWINSINILQKVFSP</sequence>
<dbReference type="Proteomes" id="UP000000702">
    <property type="component" value="Unassembled WGS sequence"/>
</dbReference>